<dbReference type="GO" id="GO:0015627">
    <property type="term" value="C:type II protein secretion system complex"/>
    <property type="evidence" value="ECO:0007669"/>
    <property type="project" value="InterPro"/>
</dbReference>
<comment type="caution">
    <text evidence="13">The sequence shown here is derived from an EMBL/GenBank/DDBJ whole genome shotgun (WGS) entry which is preliminary data.</text>
</comment>
<feature type="transmembrane region" description="Helical" evidence="11">
    <location>
        <begin position="12"/>
        <end position="35"/>
    </location>
</feature>
<evidence type="ECO:0000256" key="11">
    <source>
        <dbReference type="SAM" id="Phobius"/>
    </source>
</evidence>
<reference evidence="13" key="2">
    <citation type="submission" date="2023-01" db="EMBL/GenBank/DDBJ databases">
        <title>Gilvimarinus xylanilyticus HB14 isolated from Caulerpa lentillifera aquaculture base in Hainan, China.</title>
        <authorList>
            <person name="Zhang Y.-J."/>
        </authorList>
    </citation>
    <scope>NUCLEOTIDE SEQUENCE</scope>
    <source>
        <strain evidence="13">HB14</strain>
    </source>
</reference>
<keyword evidence="7 11" id="KW-1133">Transmembrane helix</keyword>
<keyword evidence="5" id="KW-0997">Cell inner membrane</keyword>
<evidence type="ECO:0000256" key="5">
    <source>
        <dbReference type="ARBA" id="ARBA00022519"/>
    </source>
</evidence>
<comment type="subcellular location">
    <subcellularLocation>
        <location evidence="1">Cell inner membrane</location>
        <topology evidence="1">Single-pass membrane protein</topology>
    </subcellularLocation>
</comment>
<dbReference type="RefSeq" id="WP_253968613.1">
    <property type="nucleotide sequence ID" value="NZ_JAMFTH010000004.1"/>
</dbReference>
<evidence type="ECO:0000256" key="7">
    <source>
        <dbReference type="ARBA" id="ARBA00022989"/>
    </source>
</evidence>
<dbReference type="InterPro" id="IPR012902">
    <property type="entry name" value="N_methyl_site"/>
</dbReference>
<dbReference type="AlphaFoldDB" id="A0A9X2I095"/>
<evidence type="ECO:0000256" key="8">
    <source>
        <dbReference type="ARBA" id="ARBA00023136"/>
    </source>
</evidence>
<evidence type="ECO:0000256" key="3">
    <source>
        <dbReference type="ARBA" id="ARBA00022475"/>
    </source>
</evidence>
<dbReference type="GO" id="GO:0005886">
    <property type="term" value="C:plasma membrane"/>
    <property type="evidence" value="ECO:0007669"/>
    <property type="project" value="UniProtKB-SubCell"/>
</dbReference>
<evidence type="ECO:0000313" key="14">
    <source>
        <dbReference type="Proteomes" id="UP001139319"/>
    </source>
</evidence>
<organism evidence="13 14">
    <name type="scientific">Gilvimarinus xylanilyticus</name>
    <dbReference type="NCBI Taxonomy" id="2944139"/>
    <lineage>
        <taxon>Bacteria</taxon>
        <taxon>Pseudomonadati</taxon>
        <taxon>Pseudomonadota</taxon>
        <taxon>Gammaproteobacteria</taxon>
        <taxon>Cellvibrionales</taxon>
        <taxon>Cellvibrionaceae</taxon>
        <taxon>Gilvimarinus</taxon>
    </lineage>
</organism>
<sequence length="177" mass="19292">MKPYQGFTLIELIVTLVVLIIVTTVAISSFQTLILSLKVKSSTEELILAAHTARSHAVKENRRITLAHTGQWNDGWIIFVDADHDGERDGGERLLRRHGPLSDSVHVDANSPVSSYISYTGNGTSQWATGSEHSAFQAGTLTVCATEDYPKGYALVLSKGGRIRREVAPEADCPRST</sequence>
<feature type="domain" description="General secretion pathway GspH" evidence="12">
    <location>
        <begin position="43"/>
        <end position="161"/>
    </location>
</feature>
<dbReference type="InterPro" id="IPR045584">
    <property type="entry name" value="Pilin-like"/>
</dbReference>
<keyword evidence="14" id="KW-1185">Reference proteome</keyword>
<dbReference type="Gene3D" id="3.55.40.10">
    <property type="entry name" value="minor pseudopilin epsh domain"/>
    <property type="match status" value="1"/>
</dbReference>
<name>A0A9X2I095_9GAMM</name>
<keyword evidence="6 11" id="KW-0812">Transmembrane</keyword>
<accession>A0A9X2I095</accession>
<gene>
    <name evidence="13" type="ORF">M6D89_13550</name>
</gene>
<dbReference type="EMBL" id="JAMFTH010000004">
    <property type="protein sequence ID" value="MCP8900324.1"/>
    <property type="molecule type" value="Genomic_DNA"/>
</dbReference>
<keyword evidence="4" id="KW-0488">Methylation</keyword>
<evidence type="ECO:0000256" key="10">
    <source>
        <dbReference type="ARBA" id="ARBA00030775"/>
    </source>
</evidence>
<dbReference type="Pfam" id="PF12019">
    <property type="entry name" value="GspH"/>
    <property type="match status" value="1"/>
</dbReference>
<evidence type="ECO:0000259" key="12">
    <source>
        <dbReference type="Pfam" id="PF12019"/>
    </source>
</evidence>
<keyword evidence="8 11" id="KW-0472">Membrane</keyword>
<dbReference type="GO" id="GO:0015628">
    <property type="term" value="P:protein secretion by the type II secretion system"/>
    <property type="evidence" value="ECO:0007669"/>
    <property type="project" value="InterPro"/>
</dbReference>
<evidence type="ECO:0000256" key="9">
    <source>
        <dbReference type="ARBA" id="ARBA00025772"/>
    </source>
</evidence>
<dbReference type="Proteomes" id="UP001139319">
    <property type="component" value="Unassembled WGS sequence"/>
</dbReference>
<protein>
    <recommendedName>
        <fullName evidence="2">Type II secretion system protein H</fullName>
    </recommendedName>
    <alternativeName>
        <fullName evidence="10">General secretion pathway protein H</fullName>
    </alternativeName>
</protein>
<evidence type="ECO:0000256" key="4">
    <source>
        <dbReference type="ARBA" id="ARBA00022481"/>
    </source>
</evidence>
<evidence type="ECO:0000256" key="6">
    <source>
        <dbReference type="ARBA" id="ARBA00022692"/>
    </source>
</evidence>
<dbReference type="NCBIfam" id="TIGR02532">
    <property type="entry name" value="IV_pilin_GFxxxE"/>
    <property type="match status" value="1"/>
</dbReference>
<proteinExistence type="inferred from homology"/>
<evidence type="ECO:0000256" key="1">
    <source>
        <dbReference type="ARBA" id="ARBA00004377"/>
    </source>
</evidence>
<comment type="similarity">
    <text evidence="9">Belongs to the GSP H family.</text>
</comment>
<evidence type="ECO:0000256" key="2">
    <source>
        <dbReference type="ARBA" id="ARBA00021549"/>
    </source>
</evidence>
<evidence type="ECO:0000313" key="13">
    <source>
        <dbReference type="EMBL" id="MCP8900324.1"/>
    </source>
</evidence>
<keyword evidence="3" id="KW-1003">Cell membrane</keyword>
<dbReference type="Pfam" id="PF07963">
    <property type="entry name" value="N_methyl"/>
    <property type="match status" value="1"/>
</dbReference>
<dbReference type="SUPFAM" id="SSF54523">
    <property type="entry name" value="Pili subunits"/>
    <property type="match status" value="1"/>
</dbReference>
<dbReference type="InterPro" id="IPR022346">
    <property type="entry name" value="T2SS_GspH"/>
</dbReference>
<reference evidence="13" key="1">
    <citation type="submission" date="2022-05" db="EMBL/GenBank/DDBJ databases">
        <authorList>
            <person name="Sun H.-N."/>
        </authorList>
    </citation>
    <scope>NUCLEOTIDE SEQUENCE</scope>
    <source>
        <strain evidence="13">HB14</strain>
    </source>
</reference>
<dbReference type="PROSITE" id="PS00409">
    <property type="entry name" value="PROKAR_NTER_METHYL"/>
    <property type="match status" value="1"/>
</dbReference>